<organism evidence="1">
    <name type="scientific">Brassica napus</name>
    <name type="common">Rape</name>
    <dbReference type="NCBI Taxonomy" id="3708"/>
    <lineage>
        <taxon>Eukaryota</taxon>
        <taxon>Viridiplantae</taxon>
        <taxon>Streptophyta</taxon>
        <taxon>Embryophyta</taxon>
        <taxon>Tracheophyta</taxon>
        <taxon>Spermatophyta</taxon>
        <taxon>Magnoliopsida</taxon>
        <taxon>eudicotyledons</taxon>
        <taxon>Gunneridae</taxon>
        <taxon>Pentapetalae</taxon>
        <taxon>rosids</taxon>
        <taxon>malvids</taxon>
        <taxon>Brassicales</taxon>
        <taxon>Brassicaceae</taxon>
        <taxon>Brassiceae</taxon>
        <taxon>Brassica</taxon>
    </lineage>
</organism>
<dbReference type="AlphaFoldDB" id="A0A816WEH4"/>
<reference evidence="1" key="1">
    <citation type="submission" date="2021-01" db="EMBL/GenBank/DDBJ databases">
        <authorList>
            <consortium name="Genoscope - CEA"/>
            <person name="William W."/>
        </authorList>
    </citation>
    <scope>NUCLEOTIDE SEQUENCE</scope>
</reference>
<name>A0A816WEH4_BRANA</name>
<dbReference type="PANTHER" id="PTHR36393:SF1">
    <property type="entry name" value="SULFATE ADENYLYLTRANSFERASE SUBUNIT"/>
    <property type="match status" value="1"/>
</dbReference>
<protein>
    <submittedName>
        <fullName evidence="1">(rape) hypothetical protein</fullName>
    </submittedName>
</protein>
<gene>
    <name evidence="1" type="ORF">DARMORV10_A02P06060.1</name>
</gene>
<dbReference type="PANTHER" id="PTHR36393">
    <property type="entry name" value="SULFATE ADENYLYLTRANSFERASE SUBUNIT"/>
    <property type="match status" value="1"/>
</dbReference>
<proteinExistence type="predicted"/>
<dbReference type="Proteomes" id="UP001295469">
    <property type="component" value="Chromosome A02"/>
</dbReference>
<evidence type="ECO:0000313" key="1">
    <source>
        <dbReference type="EMBL" id="CAF2136793.1"/>
    </source>
</evidence>
<sequence>MCFRDGEARKALESALGGKKNEFDKWDKEIKKREESVMTEMVAREEEEAGLEAAAAGSVVIISGMKHNRSPLLS</sequence>
<accession>A0A816WEH4</accession>
<dbReference type="EMBL" id="HG994356">
    <property type="protein sequence ID" value="CAF2136793.1"/>
    <property type="molecule type" value="Genomic_DNA"/>
</dbReference>